<feature type="non-terminal residue" evidence="2">
    <location>
        <position position="1"/>
    </location>
</feature>
<dbReference type="EMBL" id="BGPR01059555">
    <property type="protein sequence ID" value="GBO35563.1"/>
    <property type="molecule type" value="Genomic_DNA"/>
</dbReference>
<dbReference type="Gene3D" id="2.10.70.10">
    <property type="entry name" value="Complement Module, domain 1"/>
    <property type="match status" value="1"/>
</dbReference>
<keyword evidence="3" id="KW-1185">Reference proteome</keyword>
<dbReference type="SUPFAM" id="SSF57535">
    <property type="entry name" value="Complement control module/SCR domain"/>
    <property type="match status" value="1"/>
</dbReference>
<evidence type="ECO:0000313" key="2">
    <source>
        <dbReference type="EMBL" id="GBO35563.1"/>
    </source>
</evidence>
<organism evidence="2 3">
    <name type="scientific">Araneus ventricosus</name>
    <name type="common">Orbweaver spider</name>
    <name type="synonym">Epeira ventricosa</name>
    <dbReference type="NCBI Taxonomy" id="182803"/>
    <lineage>
        <taxon>Eukaryota</taxon>
        <taxon>Metazoa</taxon>
        <taxon>Ecdysozoa</taxon>
        <taxon>Arthropoda</taxon>
        <taxon>Chelicerata</taxon>
        <taxon>Arachnida</taxon>
        <taxon>Araneae</taxon>
        <taxon>Araneomorphae</taxon>
        <taxon>Entelegynae</taxon>
        <taxon>Araneoidea</taxon>
        <taxon>Araneidae</taxon>
        <taxon>Araneus</taxon>
    </lineage>
</organism>
<comment type="caution">
    <text evidence="2">The sequence shown here is derived from an EMBL/GenBank/DDBJ whole genome shotgun (WGS) entry which is preliminary data.</text>
</comment>
<evidence type="ECO:0008006" key="4">
    <source>
        <dbReference type="Google" id="ProtNLM"/>
    </source>
</evidence>
<dbReference type="InterPro" id="IPR000436">
    <property type="entry name" value="Sushi_SCR_CCP_dom"/>
</dbReference>
<accession>A0A4Y2WD10</accession>
<dbReference type="InterPro" id="IPR035976">
    <property type="entry name" value="Sushi/SCR/CCP_sf"/>
</dbReference>
<proteinExistence type="predicted"/>
<protein>
    <recommendedName>
        <fullName evidence="4">Sushi domain-containing protein</fullName>
    </recommendedName>
</protein>
<evidence type="ECO:0000256" key="1">
    <source>
        <dbReference type="ARBA" id="ARBA00023157"/>
    </source>
</evidence>
<reference evidence="2 3" key="1">
    <citation type="journal article" date="2019" name="Sci. Rep.">
        <title>Orb-weaving spider Araneus ventricosus genome elucidates the spidroin gene catalogue.</title>
        <authorList>
            <person name="Kono N."/>
            <person name="Nakamura H."/>
            <person name="Ohtoshi R."/>
            <person name="Moran D.A.P."/>
            <person name="Shinohara A."/>
            <person name="Yoshida Y."/>
            <person name="Fujiwara M."/>
            <person name="Mori M."/>
            <person name="Tomita M."/>
            <person name="Arakawa K."/>
        </authorList>
    </citation>
    <scope>NUCLEOTIDE SEQUENCE [LARGE SCALE GENOMIC DNA]</scope>
</reference>
<dbReference type="AlphaFoldDB" id="A0A4Y2WD10"/>
<sequence length="79" mass="8916">TICSPLKFEVTDSGQWLSLNETISIRVLICQTGYHIEGSPAFTQCLPNGSWSHTTAVCRKTPNFDEWNSEWTPSTVLRK</sequence>
<dbReference type="CDD" id="cd00033">
    <property type="entry name" value="CCP"/>
    <property type="match status" value="1"/>
</dbReference>
<evidence type="ECO:0000313" key="3">
    <source>
        <dbReference type="Proteomes" id="UP000499080"/>
    </source>
</evidence>
<gene>
    <name evidence="2" type="ORF">AVEN_58890_1</name>
</gene>
<dbReference type="Proteomes" id="UP000499080">
    <property type="component" value="Unassembled WGS sequence"/>
</dbReference>
<name>A0A4Y2WD10_ARAVE</name>
<keyword evidence="1" id="KW-1015">Disulfide bond</keyword>